<evidence type="ECO:0008006" key="3">
    <source>
        <dbReference type="Google" id="ProtNLM"/>
    </source>
</evidence>
<reference evidence="2" key="1">
    <citation type="journal article" date="2019" name="Int. J. Syst. Evol. Microbiol.">
        <title>The Global Catalogue of Microorganisms (GCM) 10K type strain sequencing project: providing services to taxonomists for standard genome sequencing and annotation.</title>
        <authorList>
            <consortium name="The Broad Institute Genomics Platform"/>
            <consortium name="The Broad Institute Genome Sequencing Center for Infectious Disease"/>
            <person name="Wu L."/>
            <person name="Ma J."/>
        </authorList>
    </citation>
    <scope>NUCLEOTIDE SEQUENCE [LARGE SCALE GENOMIC DNA]</scope>
    <source>
        <strain evidence="2">IBRC-M 10987</strain>
    </source>
</reference>
<evidence type="ECO:0000313" key="2">
    <source>
        <dbReference type="Proteomes" id="UP001595715"/>
    </source>
</evidence>
<accession>A0ABV8KA13</accession>
<keyword evidence="2" id="KW-1185">Reference proteome</keyword>
<dbReference type="Proteomes" id="UP001595715">
    <property type="component" value="Unassembled WGS sequence"/>
</dbReference>
<gene>
    <name evidence="1" type="ORF">ACFOZ8_24905</name>
</gene>
<comment type="caution">
    <text evidence="1">The sequence shown here is derived from an EMBL/GenBank/DDBJ whole genome shotgun (WGS) entry which is preliminary data.</text>
</comment>
<dbReference type="RefSeq" id="WP_377721468.1">
    <property type="nucleotide sequence ID" value="NZ_JBHSAM010000034.1"/>
</dbReference>
<sequence>MKILKLSPEKEDLLHEIIARAIQRAMDNGTYVHIPLHEDTEEEKGEVLSIAQ</sequence>
<organism evidence="1 2">
    <name type="scientific">Paenibacillus xanthanilyticus</name>
    <dbReference type="NCBI Taxonomy" id="1783531"/>
    <lineage>
        <taxon>Bacteria</taxon>
        <taxon>Bacillati</taxon>
        <taxon>Bacillota</taxon>
        <taxon>Bacilli</taxon>
        <taxon>Bacillales</taxon>
        <taxon>Paenibacillaceae</taxon>
        <taxon>Paenibacillus</taxon>
    </lineage>
</organism>
<proteinExistence type="predicted"/>
<protein>
    <recommendedName>
        <fullName evidence="3">4-oxalocrotonate tautomerase</fullName>
    </recommendedName>
</protein>
<evidence type="ECO:0000313" key="1">
    <source>
        <dbReference type="EMBL" id="MFC4102865.1"/>
    </source>
</evidence>
<dbReference type="EMBL" id="JBHSAM010000034">
    <property type="protein sequence ID" value="MFC4102865.1"/>
    <property type="molecule type" value="Genomic_DNA"/>
</dbReference>
<name>A0ABV8KA13_9BACL</name>